<name>A0A1G4MEM6_LACFM</name>
<dbReference type="EMBL" id="LT598490">
    <property type="protein sequence ID" value="SCW02307.1"/>
    <property type="molecule type" value="Genomic_DNA"/>
</dbReference>
<accession>A0A1G4MEM6</accession>
<organism evidence="1 2">
    <name type="scientific">Lachancea fermentati</name>
    <name type="common">Zygosaccharomyces fermentati</name>
    <dbReference type="NCBI Taxonomy" id="4955"/>
    <lineage>
        <taxon>Eukaryota</taxon>
        <taxon>Fungi</taxon>
        <taxon>Dikarya</taxon>
        <taxon>Ascomycota</taxon>
        <taxon>Saccharomycotina</taxon>
        <taxon>Saccharomycetes</taxon>
        <taxon>Saccharomycetales</taxon>
        <taxon>Saccharomycetaceae</taxon>
        <taxon>Lachancea</taxon>
    </lineage>
</organism>
<evidence type="ECO:0000313" key="2">
    <source>
        <dbReference type="Proteomes" id="UP000190831"/>
    </source>
</evidence>
<proteinExistence type="predicted"/>
<reference evidence="2" key="1">
    <citation type="submission" date="2016-03" db="EMBL/GenBank/DDBJ databases">
        <authorList>
            <person name="Devillers H."/>
        </authorList>
    </citation>
    <scope>NUCLEOTIDE SEQUENCE [LARGE SCALE GENOMIC DNA]</scope>
</reference>
<dbReference type="InterPro" id="IPR009072">
    <property type="entry name" value="Histone-fold"/>
</dbReference>
<dbReference type="OMA" id="GCAYQEF"/>
<evidence type="ECO:0000313" key="1">
    <source>
        <dbReference type="EMBL" id="SCW02307.1"/>
    </source>
</evidence>
<gene>
    <name evidence="1" type="ORF">LAFE_0F03554G</name>
</gene>
<protein>
    <submittedName>
        <fullName evidence="1">LAFE_0F03554g1_1</fullName>
    </submittedName>
</protein>
<dbReference type="GO" id="GO:0046982">
    <property type="term" value="F:protein heterodimerization activity"/>
    <property type="evidence" value="ECO:0007669"/>
    <property type="project" value="InterPro"/>
</dbReference>
<keyword evidence="2" id="KW-1185">Reference proteome</keyword>
<dbReference type="Proteomes" id="UP000190831">
    <property type="component" value="Chromosome F"/>
</dbReference>
<sequence length="75" mass="8566">MTNNTIANYFSRELENQTRPVSSPSEAEKLLLGCAYQEFLKRILNEAKVYAERDGSNQILPSHLESAHKAIMQRI</sequence>
<dbReference type="Gene3D" id="1.10.20.10">
    <property type="entry name" value="Histone, subunit A"/>
    <property type="match status" value="1"/>
</dbReference>
<dbReference type="AlphaFoldDB" id="A0A1G4MEM6"/>
<dbReference type="OrthoDB" id="4066778at2759"/>